<evidence type="ECO:0000256" key="4">
    <source>
        <dbReference type="ARBA" id="ARBA00023136"/>
    </source>
</evidence>
<evidence type="ECO:0000313" key="8">
    <source>
        <dbReference type="Proteomes" id="UP001596091"/>
    </source>
</evidence>
<proteinExistence type="predicted"/>
<evidence type="ECO:0000256" key="3">
    <source>
        <dbReference type="ARBA" id="ARBA00022989"/>
    </source>
</evidence>
<dbReference type="PANTHER" id="PTHR23508:SF10">
    <property type="entry name" value="CARBOXYLIC ACID TRANSPORTER PROTEIN HOMOLOG"/>
    <property type="match status" value="1"/>
</dbReference>
<dbReference type="InterPro" id="IPR020846">
    <property type="entry name" value="MFS_dom"/>
</dbReference>
<evidence type="ECO:0000313" key="7">
    <source>
        <dbReference type="EMBL" id="MFC5862000.1"/>
    </source>
</evidence>
<sequence>MPSASFRAVGEHFARLTPSQRYAFWASFLSWSLDSLDFFLLIMCRTAIAKDFGVPVSAVADAVFLTLVFRPLGAFLFGALADRIGRKPTLIINILCYSAVELSCAFAPSLTALLVLRALFGIAMGGVWGVGAALTFESLPREGRGVFSGILQEGYAVGYLLAAALFGLLFNGIHIGGFSLPIGWRGLFIVGAAPALLVFFVESRVEESPAWKEAKLRKAEGRKEPVLPKLKSYAPNFIFLVILMSAFCSFSHGTQDGYPTFLTKECGFTAGMVGLLGIVYNVGSLAGGFVFGTLSEKWGRKRAIICAALLAIPIAPLFAYGHSPLWLGVGAFLMQFMVQGAWGVVPAYLTELSPGPVRAILPGFAYQLGNLVTSRNLYVQDKLAVRFGSYSPVLAGTVVVVAVTLAIVTALGRESRGVELEAV</sequence>
<comment type="subcellular location">
    <subcellularLocation>
        <location evidence="1">Membrane</location>
        <topology evidence="1">Multi-pass membrane protein</topology>
    </subcellularLocation>
</comment>
<accession>A0ABW1EFH2</accession>
<dbReference type="SUPFAM" id="SSF103473">
    <property type="entry name" value="MFS general substrate transporter"/>
    <property type="match status" value="1"/>
</dbReference>
<feature type="transmembrane region" description="Helical" evidence="5">
    <location>
        <begin position="390"/>
        <end position="411"/>
    </location>
</feature>
<evidence type="ECO:0000256" key="5">
    <source>
        <dbReference type="SAM" id="Phobius"/>
    </source>
</evidence>
<dbReference type="PROSITE" id="PS00217">
    <property type="entry name" value="SUGAR_TRANSPORT_2"/>
    <property type="match status" value="1"/>
</dbReference>
<evidence type="ECO:0000256" key="1">
    <source>
        <dbReference type="ARBA" id="ARBA00004141"/>
    </source>
</evidence>
<dbReference type="PANTHER" id="PTHR23508">
    <property type="entry name" value="CARBOXYLIC ACID TRANSPORTER PROTEIN HOMOLOG"/>
    <property type="match status" value="1"/>
</dbReference>
<dbReference type="CDD" id="cd17316">
    <property type="entry name" value="MFS_SV2_like"/>
    <property type="match status" value="1"/>
</dbReference>
<reference evidence="8" key="1">
    <citation type="journal article" date="2019" name="Int. J. Syst. Evol. Microbiol.">
        <title>The Global Catalogue of Microorganisms (GCM) 10K type strain sequencing project: providing services to taxonomists for standard genome sequencing and annotation.</title>
        <authorList>
            <consortium name="The Broad Institute Genomics Platform"/>
            <consortium name="The Broad Institute Genome Sequencing Center for Infectious Disease"/>
            <person name="Wu L."/>
            <person name="Ma J."/>
        </authorList>
    </citation>
    <scope>NUCLEOTIDE SEQUENCE [LARGE SCALE GENOMIC DNA]</scope>
    <source>
        <strain evidence="8">JCM 4087</strain>
    </source>
</reference>
<dbReference type="InterPro" id="IPR005829">
    <property type="entry name" value="Sugar_transporter_CS"/>
</dbReference>
<feature type="transmembrane region" description="Helical" evidence="5">
    <location>
        <begin position="157"/>
        <end position="176"/>
    </location>
</feature>
<dbReference type="InterPro" id="IPR011701">
    <property type="entry name" value="MFS"/>
</dbReference>
<feature type="transmembrane region" description="Helical" evidence="5">
    <location>
        <begin position="114"/>
        <end position="136"/>
    </location>
</feature>
<feature type="transmembrane region" description="Helical" evidence="5">
    <location>
        <begin position="22"/>
        <end position="42"/>
    </location>
</feature>
<feature type="domain" description="Major facilitator superfamily (MFS) profile" evidence="6">
    <location>
        <begin position="23"/>
        <end position="416"/>
    </location>
</feature>
<feature type="transmembrane region" description="Helical" evidence="5">
    <location>
        <begin position="90"/>
        <end position="108"/>
    </location>
</feature>
<feature type="transmembrane region" description="Helical" evidence="5">
    <location>
        <begin position="272"/>
        <end position="291"/>
    </location>
</feature>
<dbReference type="Proteomes" id="UP001596091">
    <property type="component" value="Unassembled WGS sequence"/>
</dbReference>
<keyword evidence="3 5" id="KW-1133">Transmembrane helix</keyword>
<keyword evidence="2 5" id="KW-0812">Transmembrane</keyword>
<dbReference type="Gene3D" id="1.20.1250.20">
    <property type="entry name" value="MFS general substrate transporter like domains"/>
    <property type="match status" value="2"/>
</dbReference>
<name>A0ABW1EFH2_9BACT</name>
<keyword evidence="4 5" id="KW-0472">Membrane</keyword>
<dbReference type="InterPro" id="IPR036259">
    <property type="entry name" value="MFS_trans_sf"/>
</dbReference>
<feature type="transmembrane region" description="Helical" evidence="5">
    <location>
        <begin position="182"/>
        <end position="201"/>
    </location>
</feature>
<dbReference type="Pfam" id="PF07690">
    <property type="entry name" value="MFS_1"/>
    <property type="match status" value="1"/>
</dbReference>
<organism evidence="7 8">
    <name type="scientific">Acidicapsa dinghuensis</name>
    <dbReference type="NCBI Taxonomy" id="2218256"/>
    <lineage>
        <taxon>Bacteria</taxon>
        <taxon>Pseudomonadati</taxon>
        <taxon>Acidobacteriota</taxon>
        <taxon>Terriglobia</taxon>
        <taxon>Terriglobales</taxon>
        <taxon>Acidobacteriaceae</taxon>
        <taxon>Acidicapsa</taxon>
    </lineage>
</organism>
<comment type="caution">
    <text evidence="7">The sequence shown here is derived from an EMBL/GenBank/DDBJ whole genome shotgun (WGS) entry which is preliminary data.</text>
</comment>
<feature type="transmembrane region" description="Helical" evidence="5">
    <location>
        <begin position="233"/>
        <end position="252"/>
    </location>
</feature>
<dbReference type="EMBL" id="JBHSPH010000002">
    <property type="protein sequence ID" value="MFC5862000.1"/>
    <property type="molecule type" value="Genomic_DNA"/>
</dbReference>
<dbReference type="PROSITE" id="PS50850">
    <property type="entry name" value="MFS"/>
    <property type="match status" value="1"/>
</dbReference>
<evidence type="ECO:0000256" key="2">
    <source>
        <dbReference type="ARBA" id="ARBA00022692"/>
    </source>
</evidence>
<feature type="transmembrane region" description="Helical" evidence="5">
    <location>
        <begin position="62"/>
        <end position="81"/>
    </location>
</feature>
<feature type="transmembrane region" description="Helical" evidence="5">
    <location>
        <begin position="303"/>
        <end position="320"/>
    </location>
</feature>
<evidence type="ECO:0000259" key="6">
    <source>
        <dbReference type="PROSITE" id="PS50850"/>
    </source>
</evidence>
<dbReference type="RefSeq" id="WP_263337958.1">
    <property type="nucleotide sequence ID" value="NZ_JAGSYH010000004.1"/>
</dbReference>
<protein>
    <submittedName>
        <fullName evidence="7">MFS transporter</fullName>
    </submittedName>
</protein>
<keyword evidence="8" id="KW-1185">Reference proteome</keyword>
<gene>
    <name evidence="7" type="ORF">ACFPT7_06825</name>
</gene>